<keyword evidence="1" id="KW-1133">Transmembrane helix</keyword>
<evidence type="ECO:0000313" key="3">
    <source>
        <dbReference type="Proteomes" id="UP000334990"/>
    </source>
</evidence>
<comment type="caution">
    <text evidence="2">The sequence shown here is derived from an EMBL/GenBank/DDBJ whole genome shotgun (WGS) entry which is preliminary data.</text>
</comment>
<keyword evidence="1" id="KW-0472">Membrane</keyword>
<feature type="transmembrane region" description="Helical" evidence="1">
    <location>
        <begin position="73"/>
        <end position="98"/>
    </location>
</feature>
<keyword evidence="1" id="KW-0812">Transmembrane</keyword>
<proteinExistence type="predicted"/>
<dbReference type="AlphaFoldDB" id="A0A5M3VXS1"/>
<name>A0A5M3VXS1_9ACTN</name>
<dbReference type="Pfam" id="PF19728">
    <property type="entry name" value="DUF6220"/>
    <property type="match status" value="1"/>
</dbReference>
<organism evidence="2 3">
    <name type="scientific">Acrocarpospora corrugata</name>
    <dbReference type="NCBI Taxonomy" id="35763"/>
    <lineage>
        <taxon>Bacteria</taxon>
        <taxon>Bacillati</taxon>
        <taxon>Actinomycetota</taxon>
        <taxon>Actinomycetes</taxon>
        <taxon>Streptosporangiales</taxon>
        <taxon>Streptosporangiaceae</taxon>
        <taxon>Acrocarpospora</taxon>
    </lineage>
</organism>
<keyword evidence="3" id="KW-1185">Reference proteome</keyword>
<evidence type="ECO:0000313" key="2">
    <source>
        <dbReference type="EMBL" id="GER99610.1"/>
    </source>
</evidence>
<gene>
    <name evidence="2" type="ORF">Acor_16740</name>
</gene>
<feature type="transmembrane region" description="Helical" evidence="1">
    <location>
        <begin position="42"/>
        <end position="66"/>
    </location>
</feature>
<sequence>MRKVFFWFAVLTLVAVLAQFYLATFGAFERPVPAPGAEGSAITPHVINGTMIIPLLSILLTIVAAVAKVGRQLIWLSIAPFGLVAVQLFVIFELAGLLGAAPEKTTTAGLFVLGFHALDGVALLWVAVTVVRKARALVKSQVAEPVAVPA</sequence>
<dbReference type="EMBL" id="BLAD01000040">
    <property type="protein sequence ID" value="GER99610.1"/>
    <property type="molecule type" value="Genomic_DNA"/>
</dbReference>
<dbReference type="OrthoDB" id="3535263at2"/>
<dbReference type="InterPro" id="IPR046192">
    <property type="entry name" value="DUF6220"/>
</dbReference>
<reference evidence="2 3" key="1">
    <citation type="submission" date="2019-10" db="EMBL/GenBank/DDBJ databases">
        <title>Whole genome shotgun sequence of Acrocarpospora corrugata NBRC 13972.</title>
        <authorList>
            <person name="Ichikawa N."/>
            <person name="Kimura A."/>
            <person name="Kitahashi Y."/>
            <person name="Komaki H."/>
            <person name="Oguchi A."/>
        </authorList>
    </citation>
    <scope>NUCLEOTIDE SEQUENCE [LARGE SCALE GENOMIC DNA]</scope>
    <source>
        <strain evidence="2 3">NBRC 13972</strain>
    </source>
</reference>
<feature type="transmembrane region" description="Helical" evidence="1">
    <location>
        <begin position="110"/>
        <end position="131"/>
    </location>
</feature>
<dbReference type="RefSeq" id="WP_155335982.1">
    <property type="nucleotide sequence ID" value="NZ_BAAABN010000042.1"/>
</dbReference>
<dbReference type="Proteomes" id="UP000334990">
    <property type="component" value="Unassembled WGS sequence"/>
</dbReference>
<protein>
    <submittedName>
        <fullName evidence="2">Uncharacterized protein</fullName>
    </submittedName>
</protein>
<evidence type="ECO:0000256" key="1">
    <source>
        <dbReference type="SAM" id="Phobius"/>
    </source>
</evidence>
<accession>A0A5M3VXS1</accession>